<gene>
    <name evidence="2" type="ORF">H9894_01410</name>
</gene>
<evidence type="ECO:0000256" key="1">
    <source>
        <dbReference type="SAM" id="SignalP"/>
    </source>
</evidence>
<dbReference type="Proteomes" id="UP000886752">
    <property type="component" value="Unassembled WGS sequence"/>
</dbReference>
<evidence type="ECO:0000313" key="3">
    <source>
        <dbReference type="Proteomes" id="UP000886752"/>
    </source>
</evidence>
<reference evidence="2" key="1">
    <citation type="journal article" date="2021" name="PeerJ">
        <title>Extensive microbial diversity within the chicken gut microbiome revealed by metagenomics and culture.</title>
        <authorList>
            <person name="Gilroy R."/>
            <person name="Ravi A."/>
            <person name="Getino M."/>
            <person name="Pursley I."/>
            <person name="Horton D.L."/>
            <person name="Alikhan N.F."/>
            <person name="Baker D."/>
            <person name="Gharbi K."/>
            <person name="Hall N."/>
            <person name="Watson M."/>
            <person name="Adriaenssens E.M."/>
            <person name="Foster-Nyarko E."/>
            <person name="Jarju S."/>
            <person name="Secka A."/>
            <person name="Antonio M."/>
            <person name="Oren A."/>
            <person name="Chaudhuri R.R."/>
            <person name="La Ragione R."/>
            <person name="Hildebrand F."/>
            <person name="Pallen M.J."/>
        </authorList>
    </citation>
    <scope>NUCLEOTIDE SEQUENCE</scope>
    <source>
        <strain evidence="2">ChiHecec2B26-446</strain>
    </source>
</reference>
<dbReference type="EMBL" id="DXHV01000017">
    <property type="protein sequence ID" value="HIV99839.1"/>
    <property type="molecule type" value="Genomic_DNA"/>
</dbReference>
<organism evidence="2 3">
    <name type="scientific">Candidatus Desulfovibrio intestinipullorum</name>
    <dbReference type="NCBI Taxonomy" id="2838536"/>
    <lineage>
        <taxon>Bacteria</taxon>
        <taxon>Pseudomonadati</taxon>
        <taxon>Thermodesulfobacteriota</taxon>
        <taxon>Desulfovibrionia</taxon>
        <taxon>Desulfovibrionales</taxon>
        <taxon>Desulfovibrionaceae</taxon>
        <taxon>Desulfovibrio</taxon>
    </lineage>
</organism>
<dbReference type="AlphaFoldDB" id="A0A9D1TNN1"/>
<proteinExistence type="predicted"/>
<feature type="chain" id="PRO_5038604554" description="Transglutaminase-like domain-containing protein" evidence="1">
    <location>
        <begin position="25"/>
        <end position="212"/>
    </location>
</feature>
<dbReference type="PROSITE" id="PS51257">
    <property type="entry name" value="PROKAR_LIPOPROTEIN"/>
    <property type="match status" value="1"/>
</dbReference>
<comment type="caution">
    <text evidence="2">The sequence shown here is derived from an EMBL/GenBank/DDBJ whole genome shotgun (WGS) entry which is preliminary data.</text>
</comment>
<feature type="signal peptide" evidence="1">
    <location>
        <begin position="1"/>
        <end position="24"/>
    </location>
</feature>
<sequence>MRSIIALLCVLPVLGGCLSSPSQSMYPMYPVSAYPVYTVTEVQTVPLMQPVQSPVTMPAQSLPPADFRPVPIGRLANYRSLKKKQTQAEFQQAYDIALSIVAPLAGLPREQQLLGIAQALRDRFATGTYSTSTNHYNDAYGYLVLGVASCAGCTRATGLCLNILGIAYEHVNENKWKHQWCRVNVNGTYWICDAFGLYAGPEPAPYAHPRGC</sequence>
<reference evidence="2" key="2">
    <citation type="submission" date="2021-04" db="EMBL/GenBank/DDBJ databases">
        <authorList>
            <person name="Gilroy R."/>
        </authorList>
    </citation>
    <scope>NUCLEOTIDE SEQUENCE</scope>
    <source>
        <strain evidence="2">ChiHecec2B26-446</strain>
    </source>
</reference>
<name>A0A9D1TNN1_9BACT</name>
<protein>
    <recommendedName>
        <fullName evidence="4">Transglutaminase-like domain-containing protein</fullName>
    </recommendedName>
</protein>
<evidence type="ECO:0008006" key="4">
    <source>
        <dbReference type="Google" id="ProtNLM"/>
    </source>
</evidence>
<evidence type="ECO:0000313" key="2">
    <source>
        <dbReference type="EMBL" id="HIV99839.1"/>
    </source>
</evidence>
<keyword evidence="1" id="KW-0732">Signal</keyword>
<accession>A0A9D1TNN1</accession>